<evidence type="ECO:0000256" key="3">
    <source>
        <dbReference type="PROSITE-ProRule" id="PRU00339"/>
    </source>
</evidence>
<keyword evidence="3" id="KW-0802">TPR repeat</keyword>
<organism evidence="5 6">
    <name type="scientific">Dokdonella koreensis DS-123</name>
    <dbReference type="NCBI Taxonomy" id="1300342"/>
    <lineage>
        <taxon>Bacteria</taxon>
        <taxon>Pseudomonadati</taxon>
        <taxon>Pseudomonadota</taxon>
        <taxon>Gammaproteobacteria</taxon>
        <taxon>Lysobacterales</taxon>
        <taxon>Rhodanobacteraceae</taxon>
        <taxon>Dokdonella</taxon>
    </lineage>
</organism>
<feature type="domain" description="Sulfatase N-terminal" evidence="4">
    <location>
        <begin position="31"/>
        <end position="298"/>
    </location>
</feature>
<dbReference type="InterPro" id="IPR017850">
    <property type="entry name" value="Alkaline_phosphatase_core_sf"/>
</dbReference>
<dbReference type="InterPro" id="IPR000917">
    <property type="entry name" value="Sulfatase_N"/>
</dbReference>
<dbReference type="SUPFAM" id="SSF53649">
    <property type="entry name" value="Alkaline phosphatase-like"/>
    <property type="match status" value="1"/>
</dbReference>
<dbReference type="Gene3D" id="3.40.720.10">
    <property type="entry name" value="Alkaline Phosphatase, subunit A"/>
    <property type="match status" value="2"/>
</dbReference>
<dbReference type="EMBL" id="CP015249">
    <property type="protein sequence ID" value="ANB18363.1"/>
    <property type="molecule type" value="Genomic_DNA"/>
</dbReference>
<reference evidence="5 6" key="1">
    <citation type="submission" date="2016-04" db="EMBL/GenBank/DDBJ databases">
        <title>Complete genome sequence of Dokdonella koreensis DS-123T.</title>
        <authorList>
            <person name="Kim J.F."/>
            <person name="Lee H."/>
            <person name="Kwak M.-J."/>
        </authorList>
    </citation>
    <scope>NUCLEOTIDE SEQUENCE [LARGE SCALE GENOMIC DNA]</scope>
    <source>
        <strain evidence="5 6">DS-123</strain>
    </source>
</reference>
<protein>
    <submittedName>
        <fullName evidence="5">Sulfatase</fullName>
    </submittedName>
</protein>
<proteinExistence type="inferred from homology"/>
<dbReference type="SUPFAM" id="SSF48452">
    <property type="entry name" value="TPR-like"/>
    <property type="match status" value="1"/>
</dbReference>
<feature type="repeat" description="TPR" evidence="3">
    <location>
        <begin position="471"/>
        <end position="504"/>
    </location>
</feature>
<dbReference type="Pfam" id="PF13432">
    <property type="entry name" value="TPR_16"/>
    <property type="match status" value="2"/>
</dbReference>
<gene>
    <name evidence="5" type="ORF">I596_2355</name>
</gene>
<dbReference type="Gene3D" id="1.25.40.10">
    <property type="entry name" value="Tetratricopeptide repeat domain"/>
    <property type="match status" value="1"/>
</dbReference>
<evidence type="ECO:0000256" key="2">
    <source>
        <dbReference type="ARBA" id="ARBA00022801"/>
    </source>
</evidence>
<comment type="similarity">
    <text evidence="1">Belongs to the sulfatase family.</text>
</comment>
<name>A0A160DWR8_9GAMM</name>
<dbReference type="RefSeq" id="WP_067647693.1">
    <property type="nucleotide sequence ID" value="NZ_CP015249.1"/>
</dbReference>
<dbReference type="Pfam" id="PF00884">
    <property type="entry name" value="Sulfatase"/>
    <property type="match status" value="1"/>
</dbReference>
<evidence type="ECO:0000259" key="4">
    <source>
        <dbReference type="Pfam" id="PF00884"/>
    </source>
</evidence>
<dbReference type="PANTHER" id="PTHR42693">
    <property type="entry name" value="ARYLSULFATASE FAMILY MEMBER"/>
    <property type="match status" value="1"/>
</dbReference>
<evidence type="ECO:0000256" key="1">
    <source>
        <dbReference type="ARBA" id="ARBA00008779"/>
    </source>
</evidence>
<dbReference type="Proteomes" id="UP000076830">
    <property type="component" value="Chromosome"/>
</dbReference>
<dbReference type="PROSITE" id="PS50005">
    <property type="entry name" value="TPR"/>
    <property type="match status" value="1"/>
</dbReference>
<dbReference type="InterPro" id="IPR011990">
    <property type="entry name" value="TPR-like_helical_dom_sf"/>
</dbReference>
<dbReference type="InterPro" id="IPR019734">
    <property type="entry name" value="TPR_rpt"/>
</dbReference>
<dbReference type="KEGG" id="dko:I596_2355"/>
<dbReference type="GO" id="GO:0004065">
    <property type="term" value="F:arylsulfatase activity"/>
    <property type="evidence" value="ECO:0007669"/>
    <property type="project" value="TreeGrafter"/>
</dbReference>
<sequence length="586" mass="63577">MTFPPGRALAAITAVLALGFAAGCGTREPQPNVLLVTVDTLRPDALGFVNGRGDTPAIDALARDGRAFRGAVSPVPLTLPAHASILSGLLPRHHGVRDNGQTVPADLPLLPEVLRSHGYRTGAFVSGFPLQTLFGLDRGFDHYDDRMDQGEQGWVERKAADTVAAASAWIGQSAADRPWFGWVHFYDPHDPYEPPREFWQPGPRGAYDGEVAYTDYWLGRLLEQARQASGTRPLLVVLTADHAEALGEHREVTHGYFVYDSTMLVPLIFHWPGRVPAGQGDEAVQLIDVAPTILDLLGLDALPTTDGVSLAPGLAGGPLPVHPALVETWLPWTYYGWAPLSAWRDQGWKFIDAPTPELYALADDPGETRNLVADEVATGDRLHLALTRFTAAPARVAATGDDQQAIERLRSLGYVGVGGPVEAPPDGRPDPKDRIEIKERLQIAETLLRQQRFADAQAILTDVLAGEPDNRYALLRSGVALLRLGRATEAVDVLRRSVAIEPHRAEARFALGDALMRQHDYLAAAEQWAALSELQPRRAESWFNLAEALERAGEPERAQAARVEYQRLAAAKRDAPDAAPAGNGGS</sequence>
<dbReference type="PANTHER" id="PTHR42693:SF53">
    <property type="entry name" value="ENDO-4-O-SULFATASE"/>
    <property type="match status" value="1"/>
</dbReference>
<evidence type="ECO:0000313" key="6">
    <source>
        <dbReference type="Proteomes" id="UP000076830"/>
    </source>
</evidence>
<keyword evidence="2" id="KW-0378">Hydrolase</keyword>
<dbReference type="AlphaFoldDB" id="A0A160DWR8"/>
<accession>A0A160DWR8</accession>
<evidence type="ECO:0000313" key="5">
    <source>
        <dbReference type="EMBL" id="ANB18363.1"/>
    </source>
</evidence>
<dbReference type="CDD" id="cd16148">
    <property type="entry name" value="sulfatase_like"/>
    <property type="match status" value="1"/>
</dbReference>
<dbReference type="STRING" id="1300342.I596_2355"/>
<dbReference type="PROSITE" id="PS51257">
    <property type="entry name" value="PROKAR_LIPOPROTEIN"/>
    <property type="match status" value="1"/>
</dbReference>
<dbReference type="InterPro" id="IPR050738">
    <property type="entry name" value="Sulfatase"/>
</dbReference>
<dbReference type="OrthoDB" id="9766687at2"/>
<keyword evidence="6" id="KW-1185">Reference proteome</keyword>